<protein>
    <submittedName>
        <fullName evidence="2">Phosphoribosyl 1,2-cyclic phosphate phosphodiesterase</fullName>
        <ecNumber evidence="2">3.1.4.55</ecNumber>
    </submittedName>
</protein>
<feature type="domain" description="Metallo-beta-lactamase" evidence="1">
    <location>
        <begin position="40"/>
        <end position="214"/>
    </location>
</feature>
<dbReference type="Proteomes" id="UP000562254">
    <property type="component" value="Unassembled WGS sequence"/>
</dbReference>
<dbReference type="PANTHER" id="PTHR42663">
    <property type="entry name" value="HYDROLASE C777.06C-RELATED-RELATED"/>
    <property type="match status" value="1"/>
</dbReference>
<comment type="caution">
    <text evidence="2">The sequence shown here is derived from an EMBL/GenBank/DDBJ whole genome shotgun (WGS) entry which is preliminary data.</text>
</comment>
<keyword evidence="2" id="KW-0378">Hydrolase</keyword>
<dbReference type="InterPro" id="IPR001279">
    <property type="entry name" value="Metallo-B-lactamas"/>
</dbReference>
<accession>A0A840YAL9</accession>
<evidence type="ECO:0000313" key="2">
    <source>
        <dbReference type="EMBL" id="MBB5691033.1"/>
    </source>
</evidence>
<dbReference type="EMBL" id="JACIJE010000009">
    <property type="protein sequence ID" value="MBB5691033.1"/>
    <property type="molecule type" value="Genomic_DNA"/>
</dbReference>
<dbReference type="GO" id="GO:0103043">
    <property type="term" value="F:phosphoribosyl 1,2-cyclic phosphate phosphodiesterase activity"/>
    <property type="evidence" value="ECO:0007669"/>
    <property type="project" value="UniProtKB-EC"/>
</dbReference>
<dbReference type="CDD" id="cd16279">
    <property type="entry name" value="metallo-hydrolase-like_MBL-fold"/>
    <property type="match status" value="1"/>
</dbReference>
<keyword evidence="3" id="KW-1185">Reference proteome</keyword>
<reference evidence="2 3" key="1">
    <citation type="submission" date="2020-08" db="EMBL/GenBank/DDBJ databases">
        <title>Genomic Encyclopedia of Type Strains, Phase IV (KMG-IV): sequencing the most valuable type-strain genomes for metagenomic binning, comparative biology and taxonomic classification.</title>
        <authorList>
            <person name="Goeker M."/>
        </authorList>
    </citation>
    <scope>NUCLEOTIDE SEQUENCE [LARGE SCALE GENOMIC DNA]</scope>
    <source>
        <strain evidence="2 3">DSM 25895</strain>
    </source>
</reference>
<proteinExistence type="predicted"/>
<dbReference type="EC" id="3.1.4.55" evidence="2"/>
<dbReference type="AlphaFoldDB" id="A0A840YAL9"/>
<evidence type="ECO:0000313" key="3">
    <source>
        <dbReference type="Proteomes" id="UP000562254"/>
    </source>
</evidence>
<dbReference type="Pfam" id="PF12706">
    <property type="entry name" value="Lactamase_B_2"/>
    <property type="match status" value="1"/>
</dbReference>
<organism evidence="2 3">
    <name type="scientific">Neoroseomonas alkaliterrae</name>
    <dbReference type="NCBI Taxonomy" id="1452450"/>
    <lineage>
        <taxon>Bacteria</taxon>
        <taxon>Pseudomonadati</taxon>
        <taxon>Pseudomonadota</taxon>
        <taxon>Alphaproteobacteria</taxon>
        <taxon>Acetobacterales</taxon>
        <taxon>Acetobacteraceae</taxon>
        <taxon>Neoroseomonas</taxon>
    </lineage>
</organism>
<dbReference type="SUPFAM" id="SSF56281">
    <property type="entry name" value="Metallo-hydrolase/oxidoreductase"/>
    <property type="match status" value="1"/>
</dbReference>
<name>A0A840YAL9_9PROT</name>
<dbReference type="RefSeq" id="WP_221244454.1">
    <property type="nucleotide sequence ID" value="NZ_JAAEDJ010000003.1"/>
</dbReference>
<dbReference type="PANTHER" id="PTHR42663:SF6">
    <property type="entry name" value="HYDROLASE C777.06C-RELATED"/>
    <property type="match status" value="1"/>
</dbReference>
<gene>
    <name evidence="2" type="ORF">FHS88_003176</name>
</gene>
<dbReference type="InterPro" id="IPR036866">
    <property type="entry name" value="RibonucZ/Hydroxyglut_hydro"/>
</dbReference>
<dbReference type="Gene3D" id="3.60.15.10">
    <property type="entry name" value="Ribonuclease Z/Hydroxyacylglutathione hydrolase-like"/>
    <property type="match status" value="1"/>
</dbReference>
<evidence type="ECO:0000259" key="1">
    <source>
        <dbReference type="SMART" id="SM00849"/>
    </source>
</evidence>
<dbReference type="SMART" id="SM00849">
    <property type="entry name" value="Lactamase_B"/>
    <property type="match status" value="1"/>
</dbReference>
<sequence>MLKVTILGCGGSGGVPQIGGEDGRGWWGACDPANPLNRRTRSSILIEGNGGGRLLVDTGPDLRSQMLACGVPGVDAILFTHEHADHIMGLDEVRILNRIAGRPLEAFGMERTLAILKQRFDYAFLPSTGPAFFRPAVEPVRFRTGEALGIAGHTVQTFSQDHAVMETVGLRIGGFAYSTDLVRLPEESLARLHGLDTWVVGCFQRRPHKVHANLDQVLTWVERLGPRRTVLTHMSPDLDHGWLLANLPPGIEPGHDGMVLEVPG</sequence>